<organism evidence="3 4">
    <name type="scientific">Streptomyces cadmiisoli</name>
    <dbReference type="NCBI Taxonomy" id="2184053"/>
    <lineage>
        <taxon>Bacteria</taxon>
        <taxon>Bacillati</taxon>
        <taxon>Actinomycetota</taxon>
        <taxon>Actinomycetes</taxon>
        <taxon>Kitasatosporales</taxon>
        <taxon>Streptomycetaceae</taxon>
        <taxon>Streptomyces</taxon>
        <taxon>Streptomyces aurantiacus group</taxon>
    </lineage>
</organism>
<evidence type="ECO:0008006" key="5">
    <source>
        <dbReference type="Google" id="ProtNLM"/>
    </source>
</evidence>
<feature type="region of interest" description="Disordered" evidence="1">
    <location>
        <begin position="135"/>
        <end position="363"/>
    </location>
</feature>
<feature type="compositionally biased region" description="Basic and acidic residues" evidence="1">
    <location>
        <begin position="264"/>
        <end position="320"/>
    </location>
</feature>
<dbReference type="AlphaFoldDB" id="A0A2Z4IYT1"/>
<keyword evidence="2" id="KW-1133">Transmembrane helix</keyword>
<protein>
    <recommendedName>
        <fullName evidence="5">Extensin</fullName>
    </recommendedName>
</protein>
<feature type="compositionally biased region" description="Basic and acidic residues" evidence="1">
    <location>
        <begin position="192"/>
        <end position="211"/>
    </location>
</feature>
<reference evidence="3 4" key="1">
    <citation type="journal article" date="2019" name="Int. J. Syst. Evol. Microbiol.">
        <title>Streptomyces cadmiisoli sp. nov., a novel actinomycete isolated from cadmium-contaminated soil.</title>
        <authorList>
            <person name="Li K."/>
            <person name="Tang X."/>
            <person name="Zhao J."/>
            <person name="Guo Y."/>
            <person name="Tang Y."/>
            <person name="Gao J."/>
        </authorList>
    </citation>
    <scope>NUCLEOTIDE SEQUENCE [LARGE SCALE GENOMIC DNA]</scope>
    <source>
        <strain evidence="3 4">ZFG47</strain>
    </source>
</reference>
<dbReference type="KEGG" id="scad:DN051_16055"/>
<name>A0A2Z4IYT1_9ACTN</name>
<keyword evidence="2" id="KW-0472">Membrane</keyword>
<feature type="compositionally biased region" description="Basic and acidic residues" evidence="1">
    <location>
        <begin position="169"/>
        <end position="181"/>
    </location>
</feature>
<feature type="transmembrane region" description="Helical" evidence="2">
    <location>
        <begin position="113"/>
        <end position="136"/>
    </location>
</feature>
<dbReference type="Proteomes" id="UP000249616">
    <property type="component" value="Chromosome"/>
</dbReference>
<dbReference type="GeneID" id="32589304"/>
<evidence type="ECO:0000313" key="3">
    <source>
        <dbReference type="EMBL" id="AWW37975.1"/>
    </source>
</evidence>
<feature type="compositionally biased region" description="Low complexity" evidence="1">
    <location>
        <begin position="135"/>
        <end position="152"/>
    </location>
</feature>
<dbReference type="EMBL" id="CP030073">
    <property type="protein sequence ID" value="AWW37975.1"/>
    <property type="molecule type" value="Genomic_DNA"/>
</dbReference>
<evidence type="ECO:0000256" key="1">
    <source>
        <dbReference type="SAM" id="MobiDB-lite"/>
    </source>
</evidence>
<dbReference type="RefSeq" id="WP_053760093.1">
    <property type="nucleotide sequence ID" value="NZ_CBDRHE010000035.1"/>
</dbReference>
<sequence length="363" mass="37790">MADEQYGWLDRETAERLLRGEPLDAVDAAAGERAARLAETLDALSVKPAPTGDELPGEAAALAAFRKARAEREDLALPGHGASSDAGLVRIGGRVRGRSSAVRRPRWARPVRLGLAAALAVGMIGGVAVATGTGALPTPFDDDPGPAASVSAPAPPDPGRPRVPSSPAPDRRPGATERDDAPSGPPAGKPGPGHEGRAEDRDRTRRDRYGKWWEAVVSACRDVRRGTDPDPGRRRTLEKLAGGWSRVERYCEGVLKGPGGFGNWDDKGPGRDGQHGDPGDRGDHDDDRGDGDQGRDHSGDHGEDSGDGDGRGDDGDDHIPPGDGAGGDGGWDRDLVSSGPPDAAPDRPVTAPRPSPEPSYATL</sequence>
<proteinExistence type="predicted"/>
<gene>
    <name evidence="3" type="ORF">DN051_16055</name>
</gene>
<evidence type="ECO:0000256" key="2">
    <source>
        <dbReference type="SAM" id="Phobius"/>
    </source>
</evidence>
<keyword evidence="4" id="KW-1185">Reference proteome</keyword>
<keyword evidence="2" id="KW-0812">Transmembrane</keyword>
<feature type="compositionally biased region" description="Basic and acidic residues" evidence="1">
    <location>
        <begin position="221"/>
        <end position="238"/>
    </location>
</feature>
<accession>A0A2Z4IYT1</accession>
<evidence type="ECO:0000313" key="4">
    <source>
        <dbReference type="Proteomes" id="UP000249616"/>
    </source>
</evidence>